<dbReference type="InterPro" id="IPR018159">
    <property type="entry name" value="Spectrin/alpha-actinin"/>
</dbReference>
<dbReference type="InterPro" id="IPR011992">
    <property type="entry name" value="EF-hand-dom_pair"/>
</dbReference>
<dbReference type="Pfam" id="PF00435">
    <property type="entry name" value="Spectrin"/>
    <property type="match status" value="17"/>
</dbReference>
<comment type="subcellular location">
    <subcellularLocation>
        <location evidence="1">Cytoplasm</location>
        <location evidence="1">Cytoskeleton</location>
    </subcellularLocation>
</comment>
<gene>
    <name evidence="10" type="ORF">RI129_002666</name>
</gene>
<feature type="compositionally biased region" description="Low complexity" evidence="7">
    <location>
        <begin position="6731"/>
        <end position="6749"/>
    </location>
</feature>
<evidence type="ECO:0000256" key="3">
    <source>
        <dbReference type="ARBA" id="ARBA00022553"/>
    </source>
</evidence>
<dbReference type="GO" id="GO:0042060">
    <property type="term" value="P:wound healing"/>
    <property type="evidence" value="ECO:0007669"/>
    <property type="project" value="TreeGrafter"/>
</dbReference>
<dbReference type="Pfam" id="PF02187">
    <property type="entry name" value="GAS2"/>
    <property type="match status" value="1"/>
</dbReference>
<dbReference type="GO" id="GO:0030056">
    <property type="term" value="C:hemidesmosome"/>
    <property type="evidence" value="ECO:0007669"/>
    <property type="project" value="TreeGrafter"/>
</dbReference>
<dbReference type="FunFam" id="1.20.58.60:FF:000101">
    <property type="entry name" value="Short stop, isoform K"/>
    <property type="match status" value="1"/>
</dbReference>
<dbReference type="SMART" id="SM00054">
    <property type="entry name" value="EFh"/>
    <property type="match status" value="2"/>
</dbReference>
<dbReference type="Gene3D" id="1.10.238.10">
    <property type="entry name" value="EF-hand"/>
    <property type="match status" value="1"/>
</dbReference>
<dbReference type="SMART" id="SM00150">
    <property type="entry name" value="SPEC"/>
    <property type="match status" value="30"/>
</dbReference>
<keyword evidence="3" id="KW-0597">Phosphoprotein</keyword>
<feature type="coiled-coil region" evidence="6">
    <location>
        <begin position="3107"/>
        <end position="3134"/>
    </location>
</feature>
<dbReference type="PANTHER" id="PTHR23169">
    <property type="entry name" value="ENVOPLAKIN"/>
    <property type="match status" value="1"/>
</dbReference>
<dbReference type="GO" id="GO:0008017">
    <property type="term" value="F:microtubule binding"/>
    <property type="evidence" value="ECO:0007669"/>
    <property type="project" value="InterPro"/>
</dbReference>
<dbReference type="FunFam" id="1.20.58.60:FF:000067">
    <property type="entry name" value="Short stop, isoform K"/>
    <property type="match status" value="1"/>
</dbReference>
<dbReference type="GO" id="GO:0031122">
    <property type="term" value="P:cytoplasmic microtubule organization"/>
    <property type="evidence" value="ECO:0007669"/>
    <property type="project" value="TreeGrafter"/>
</dbReference>
<evidence type="ECO:0000313" key="10">
    <source>
        <dbReference type="EMBL" id="KAK5647774.1"/>
    </source>
</evidence>
<proteinExistence type="predicted"/>
<dbReference type="SUPFAM" id="SSF47473">
    <property type="entry name" value="EF-hand"/>
    <property type="match status" value="1"/>
</dbReference>
<feature type="compositionally biased region" description="Polar residues" evidence="7">
    <location>
        <begin position="3742"/>
        <end position="3751"/>
    </location>
</feature>
<dbReference type="SMART" id="SM00250">
    <property type="entry name" value="PLEC"/>
    <property type="match status" value="30"/>
</dbReference>
<dbReference type="InterPro" id="IPR002017">
    <property type="entry name" value="Spectrin_repeat"/>
</dbReference>
<feature type="compositionally biased region" description="Polar residues" evidence="7">
    <location>
        <begin position="6846"/>
        <end position="6862"/>
    </location>
</feature>
<dbReference type="Pfam" id="PF00681">
    <property type="entry name" value="Plectin"/>
    <property type="match status" value="1"/>
</dbReference>
<dbReference type="FunFam" id="1.20.58.60:FF:000082">
    <property type="entry name" value="Short stop, isoform K"/>
    <property type="match status" value="1"/>
</dbReference>
<keyword evidence="11" id="KW-1185">Reference proteome</keyword>
<dbReference type="FunFam" id="1.10.238.10:FF:000031">
    <property type="entry name" value="Short stop, isoform J"/>
    <property type="match status" value="1"/>
</dbReference>
<feature type="coiled-coil region" evidence="6">
    <location>
        <begin position="4339"/>
        <end position="4394"/>
    </location>
</feature>
<feature type="compositionally biased region" description="Low complexity" evidence="7">
    <location>
        <begin position="3770"/>
        <end position="3794"/>
    </location>
</feature>
<dbReference type="Gene3D" id="1.20.58.60">
    <property type="match status" value="26"/>
</dbReference>
<keyword evidence="4" id="KW-0677">Repeat</keyword>
<dbReference type="PANTHER" id="PTHR23169:SF23">
    <property type="entry name" value="SHORT STOP, ISOFORM H"/>
    <property type="match status" value="1"/>
</dbReference>
<feature type="region of interest" description="Disordered" evidence="7">
    <location>
        <begin position="3723"/>
        <end position="3795"/>
    </location>
</feature>
<protein>
    <recommendedName>
        <fullName evidence="12">Microtubule-actin cross-linking factor 1</fullName>
    </recommendedName>
</protein>
<dbReference type="FunFam" id="1.20.58.60:FF:000038">
    <property type="entry name" value="Short stop, isoform N"/>
    <property type="match status" value="1"/>
</dbReference>
<dbReference type="GO" id="GO:0005509">
    <property type="term" value="F:calcium ion binding"/>
    <property type="evidence" value="ECO:0007669"/>
    <property type="project" value="InterPro"/>
</dbReference>
<dbReference type="FunFam" id="1.20.58.60:FF:000040">
    <property type="entry name" value="Short stop, isoform N"/>
    <property type="match status" value="1"/>
</dbReference>
<dbReference type="InterPro" id="IPR002048">
    <property type="entry name" value="EF_hand_dom"/>
</dbReference>
<dbReference type="GO" id="GO:0005737">
    <property type="term" value="C:cytoplasm"/>
    <property type="evidence" value="ECO:0007669"/>
    <property type="project" value="TreeGrafter"/>
</dbReference>
<dbReference type="InterPro" id="IPR001101">
    <property type="entry name" value="Plectin_repeat"/>
</dbReference>
<dbReference type="GO" id="GO:0005886">
    <property type="term" value="C:plasma membrane"/>
    <property type="evidence" value="ECO:0007669"/>
    <property type="project" value="UniProtKB-SubCell"/>
</dbReference>
<feature type="compositionally biased region" description="Low complexity" evidence="7">
    <location>
        <begin position="6836"/>
        <end position="6845"/>
    </location>
</feature>
<dbReference type="InterPro" id="IPR036534">
    <property type="entry name" value="GAR_dom_sf"/>
</dbReference>
<dbReference type="FunFam" id="1.20.58.60:FF:000039">
    <property type="entry name" value="Short stop, isoform N"/>
    <property type="match status" value="1"/>
</dbReference>
<comment type="caution">
    <text evidence="10">The sequence shown here is derived from an EMBL/GenBank/DDBJ whole genome shotgun (WGS) entry which is preliminary data.</text>
</comment>
<feature type="domain" description="EF-hand" evidence="8">
    <location>
        <begin position="6482"/>
        <end position="6517"/>
    </location>
</feature>
<reference evidence="10 11" key="1">
    <citation type="journal article" date="2024" name="Insects">
        <title>An Improved Chromosome-Level Genome Assembly of the Firefly Pyrocoelia pectoralis.</title>
        <authorList>
            <person name="Fu X."/>
            <person name="Meyer-Rochow V.B."/>
            <person name="Ballantyne L."/>
            <person name="Zhu X."/>
        </authorList>
    </citation>
    <scope>NUCLEOTIDE SEQUENCE [LARGE SCALE GENOMIC DNA]</scope>
    <source>
        <strain evidence="10">XCY_ONT2</strain>
    </source>
</reference>
<keyword evidence="2" id="KW-0963">Cytoplasm</keyword>
<dbReference type="Gene3D" id="3.90.1290.10">
    <property type="entry name" value="Plakin repeat"/>
    <property type="match status" value="13"/>
</dbReference>
<feature type="domain" description="GAR" evidence="9">
    <location>
        <begin position="6558"/>
        <end position="6630"/>
    </location>
</feature>
<evidence type="ECO:0000256" key="2">
    <source>
        <dbReference type="ARBA" id="ARBA00022490"/>
    </source>
</evidence>
<dbReference type="CDD" id="cd00176">
    <property type="entry name" value="SPEC"/>
    <property type="match status" value="12"/>
</dbReference>
<dbReference type="InterPro" id="IPR003108">
    <property type="entry name" value="GAR_dom"/>
</dbReference>
<dbReference type="PROSITE" id="PS50222">
    <property type="entry name" value="EF_HAND_2"/>
    <property type="match status" value="2"/>
</dbReference>
<dbReference type="SUPFAM" id="SSF143575">
    <property type="entry name" value="GAS2 domain-like"/>
    <property type="match status" value="1"/>
</dbReference>
<dbReference type="Pfam" id="PF13499">
    <property type="entry name" value="EF-hand_7"/>
    <property type="match status" value="1"/>
</dbReference>
<evidence type="ECO:0000256" key="6">
    <source>
        <dbReference type="SAM" id="Coils"/>
    </source>
</evidence>
<dbReference type="Proteomes" id="UP001329430">
    <property type="component" value="Chromosome 2"/>
</dbReference>
<dbReference type="Gene3D" id="3.30.160.780">
    <property type="match status" value="1"/>
</dbReference>
<dbReference type="FunFam" id="1.20.58.60:FF:000042">
    <property type="entry name" value="Short stop, isoform N"/>
    <property type="match status" value="1"/>
</dbReference>
<dbReference type="PROSITE" id="PS51460">
    <property type="entry name" value="GAR"/>
    <property type="match status" value="1"/>
</dbReference>
<keyword evidence="6" id="KW-0175">Coiled coil</keyword>
<dbReference type="FunFam" id="1.20.58.60:FF:000044">
    <property type="entry name" value="Short stop, isoform K"/>
    <property type="match status" value="1"/>
</dbReference>
<feature type="compositionally biased region" description="Basic and acidic residues" evidence="7">
    <location>
        <begin position="3726"/>
        <end position="3735"/>
    </location>
</feature>
<dbReference type="SMART" id="SM00243">
    <property type="entry name" value="GAS2"/>
    <property type="match status" value="1"/>
</dbReference>
<feature type="compositionally biased region" description="Polar residues" evidence="7">
    <location>
        <begin position="6871"/>
        <end position="6882"/>
    </location>
</feature>
<evidence type="ECO:0000256" key="7">
    <source>
        <dbReference type="SAM" id="MobiDB-lite"/>
    </source>
</evidence>
<dbReference type="GO" id="GO:0045104">
    <property type="term" value="P:intermediate filament cytoskeleton organization"/>
    <property type="evidence" value="ECO:0007669"/>
    <property type="project" value="InterPro"/>
</dbReference>
<organism evidence="10 11">
    <name type="scientific">Pyrocoelia pectoralis</name>
    <dbReference type="NCBI Taxonomy" id="417401"/>
    <lineage>
        <taxon>Eukaryota</taxon>
        <taxon>Metazoa</taxon>
        <taxon>Ecdysozoa</taxon>
        <taxon>Arthropoda</taxon>
        <taxon>Hexapoda</taxon>
        <taxon>Insecta</taxon>
        <taxon>Pterygota</taxon>
        <taxon>Neoptera</taxon>
        <taxon>Endopterygota</taxon>
        <taxon>Coleoptera</taxon>
        <taxon>Polyphaga</taxon>
        <taxon>Elateriformia</taxon>
        <taxon>Elateroidea</taxon>
        <taxon>Lampyridae</taxon>
        <taxon>Lampyrinae</taxon>
        <taxon>Pyrocoelia</taxon>
    </lineage>
</organism>
<feature type="domain" description="EF-hand" evidence="8">
    <location>
        <begin position="6518"/>
        <end position="6553"/>
    </location>
</feature>
<dbReference type="InterPro" id="IPR043197">
    <property type="entry name" value="Plakin"/>
</dbReference>
<dbReference type="InterPro" id="IPR035915">
    <property type="entry name" value="Plakin_repeat_sf"/>
</dbReference>
<evidence type="ECO:0000259" key="9">
    <source>
        <dbReference type="PROSITE" id="PS51460"/>
    </source>
</evidence>
<feature type="compositionally biased region" description="Low complexity" evidence="7">
    <location>
        <begin position="6806"/>
        <end position="6820"/>
    </location>
</feature>
<evidence type="ECO:0000313" key="11">
    <source>
        <dbReference type="Proteomes" id="UP001329430"/>
    </source>
</evidence>
<evidence type="ECO:0000256" key="1">
    <source>
        <dbReference type="ARBA" id="ARBA00004245"/>
    </source>
</evidence>
<evidence type="ECO:0008006" key="12">
    <source>
        <dbReference type="Google" id="ProtNLM"/>
    </source>
</evidence>
<feature type="coiled-coil region" evidence="6">
    <location>
        <begin position="4558"/>
        <end position="4596"/>
    </location>
</feature>
<dbReference type="Gene3D" id="3.30.920.20">
    <property type="entry name" value="Gas2-like domain"/>
    <property type="match status" value="1"/>
</dbReference>
<accession>A0AAN7VPC1</accession>
<dbReference type="FunFam" id="1.20.58.60:FF:000058">
    <property type="entry name" value="Short stop, isoform K"/>
    <property type="match status" value="1"/>
</dbReference>
<feature type="coiled-coil region" evidence="6">
    <location>
        <begin position="4996"/>
        <end position="5023"/>
    </location>
</feature>
<dbReference type="FunFam" id="1.20.58.60:FF:000001">
    <property type="entry name" value="Microtubule-actin cross-linking factor 1"/>
    <property type="match status" value="4"/>
</dbReference>
<evidence type="ECO:0000256" key="4">
    <source>
        <dbReference type="ARBA" id="ARBA00022737"/>
    </source>
</evidence>
<dbReference type="FunFam" id="1.20.58.60:FF:000050">
    <property type="entry name" value="Short stop, isoform N"/>
    <property type="match status" value="1"/>
</dbReference>
<dbReference type="GO" id="GO:0005882">
    <property type="term" value="C:intermediate filament"/>
    <property type="evidence" value="ECO:0007669"/>
    <property type="project" value="TreeGrafter"/>
</dbReference>
<dbReference type="SUPFAM" id="SSF75399">
    <property type="entry name" value="Plakin repeat"/>
    <property type="match status" value="19"/>
</dbReference>
<dbReference type="CDD" id="cd00051">
    <property type="entry name" value="EFh"/>
    <property type="match status" value="1"/>
</dbReference>
<feature type="region of interest" description="Disordered" evidence="7">
    <location>
        <begin position="6685"/>
        <end position="6891"/>
    </location>
</feature>
<keyword evidence="5" id="KW-0206">Cytoskeleton</keyword>
<evidence type="ECO:0000259" key="8">
    <source>
        <dbReference type="PROSITE" id="PS50222"/>
    </source>
</evidence>
<name>A0AAN7VPC1_9COLE</name>
<sequence length="6891" mass="777425">MGEYNFSYELGKVPWRLVEQMEPQPFRTFRSEFHMSSTTEHSSSYTSTTHYSKQFVQTKPLKKENGTTVTITNTDSLNNVDQVDNVANGRSFDKYTTTTHINQDLPPKWGTSMQFSEIKSLKRVHKVHEGIGTDSIIDTPGIVNPYTGEIMTVRDAISSRILDVRTGKLVASSDGIQITIEEALQRGLVDSKIAERLSSPCGIREDGHNLTLLEAIQREIYEAEQGFLDPSEKRIKVMQSTNLDQSIDGKVDDYELPSNATITYTNHKEIKLKTGAVCLYDAINQGLVDDRTGWIVDRNSGNKFQIDAAVKTDILDGNVREIVDHSNDDKMTLSSALEKGIINPKLGKYVLVHEKLPLLEAKRRQYIVKPMTLKDICDQNLIDNEGNVFSPLHQSKLSLTDALSRGVLDSNSIKSVLNSQTRELLTLEDALREGIILPDSKFIDNVSGEIFTIPEAVRRGYITSVTQKSIFDIDGFQSPDKEDFISFNAASAKGFISKKSNGSLVINLKSGKLVSFEEGVNLGKVKSEIYEMLTRKIGIFENGHELTVLEAVFKGYIDPKTGNFIDIIKNKIVPLNDAIAQNLITPEGAALLNSLLMINVTTQTTCKLVQRYVTVTTSSDRYLGSKITYTEALQQGLIDNQNQTFTDPDTHEVISVVQALNEGRISPDTETISTSLLSSEKTQTSVPTKTTIKVVRLSQEEPMDVEKKIQTATTTFSNSKHVTSLSEKQVFELPVEGWKLSDAIKQNFFDPITGMFIIPGTDRLVSFEECINLKIINPSSAVVIEPVNRRKISLIKSLEKGVLDNTGKYNVDNKLINMKEAIASGYIILEENMEIEETKQRLLQITKEVGKPVKVEVSHVVEKHPPIYTEIKSLEPIQLEPGVIYDPSTALIIDPDNNRSQTLFEAIDDKRILPSMVQVIEPSSGATITIDKAVEKGIIDKETGTYRDISGTTISLSEAARLGVLTIIGAPVVAGATVIKTIKHILVADPRTGEELPLDDAYNRGIIDKETFTKYEDSTHLSNLVLESKSELVQSPITISAVTTGQTYSIHKPLETEIITTTTTEDTQPPKLLPVTSISLESNNDLLPSGERTRNRITIEPKYRVSIGRAQSVSPDREAKKVVLQKLRKKIVKPKEAVQKGLLDSETAELLDKRDTFVSPDGESLSLQEAIDLNKLDGDQGKIVDPQRGDVLTVNQAISRGVLDPDGTNELLVPLNHSLSVPELFEQGLIEVNTSKIVHPETGAHLSIREGIICDIVDPFSTLTEVSGYKVTLERALETGTLDENLGVVKTELGEVNLQTAVNANIFDMSKSPDSIPPAGMTFPVALKRGLIDTESKEIVHPITKERKPLEIAIKDNFIMALPYPTNSGSIQINEALESKLINEDSGTFMVPATGEVIPISEAVESGLLIIKPLPSSIHISTQPITTVTATVTSVHTVTTKTIELLSGYILVDTNQIKDTATGDIYTLDEAREKGIIVDEKETKNTTTLKDIKMSFSDAVNKGLVDMNSGTYTHPQSGVKINISDALKEGILEAVPSALTESTAAVVRDDGSVKITELNIAEAFETIYDERSNKFHDPKSPEKLLTFTEAIEKEIIDPNSVIYDVNSQKPVTVEQAIQRGLIDSKTGQINDQKSGKSIDFKKAAKMGLIAIVGTLAAPIAAPVIAGAAVVRAIKEKKDQGKKEQSVKEIRDQIRSKEKVHVQNVYFEESPIETLAIGDAITQKKIEPKICRIMYNGNELPYTVQDALEQNEVSPLDTIQINNNNTVTLLQVKPSYSLVISKDLTPYKLAELGYYDLKMRCFVNPQTLERITFQHLIYELELLDPETILVKDLTKKPPTYVTLREALKRPLIDKNTGHMVDRKTGKRVPFFEAVKLKWIINVQDKPKDKHPALTLEEIVETDEINLDNGEVRDPYTGNQLSLVQAINANIIDPKSIVIRDPKNMQMVPYYDAVDTKIVDPTAGSVINTLTHEGMPFPIALNKGYLLTIRRPISLEALIQKGHYDPNTGKIKDPLTKQLIPLDEAVSRQIVDEKISQVLDVQNNSLVPLDVAIKNHILLPDNGTVIDQNGEFVTLDIALERRLIQTKIIILNFLQSILLNYYSPRTGLMLNPITGEEISIRKAIEYKLIDPATTKVKDDQKRKIVELSEAIEHNLLDADNGILTNPKLSLDQAYNKGYILSTVLPWSLQETLALRIYDPQSGEFEINNTGITLNDAITENIINPNVLTIRNPQSNDIITLNEAITLHLIEPEKGLFIDPQTKSEMNLYEAQDRGFIVPYQSQITIPEAVYKGYYDPATGKFVNPRNKQKLKADKAIRRGYLDSSSTLVTIDEEIYTFDEAVDGGIIDTEQGTLLVKQFDKHLDFTEAFEKGILVEVRTPISLAEALIKIYDSNSYLFLDPRTGNYVTLIEAIEINLIDPDSVHVRDTRVGVWKKMTLIDAIHNHYVDGDTGKVKDFSKGEPIELTLQEAFDLNILIDNKAAISLQCAIHQGLYDDKSGKILDPNTDRRITLHESIRKFIVNPLLPCYFNKKDGVVLNLADTCRVGIIDKLNGTFVDPNSGVNVSLSEALKRGLIIDIETCNFDLYDVINMQFYDSTINMFIHPVTGSRYTLKEACNKELINPLISLIKNPKTNKYIKLPEAIESNIIDDQFSLYNLPNGKSLNLLDAKKKGLIVTSYKPLSLELAINNYLYRPDSGKFVDPSTGEFFDLLQALDVGLIDANSTALNEPTSNSIKPLRLAIQDGNIDVEKGRVLDSKTKQTYNFDKSFELGLLVTLDKPLIEEVIVADSAGNLGKPKTIRECPLEDALNFELIDSGSAVLRDPQTGKFITITEAIERGIINIYKVISFDTSSKIKCMTVIYDTNIIIYLREPLTFTQALELGHLDINTGKFTIPQSNEVITLKDSVTLGYINPDTALVKDVNKSKLIKLPEGFRKGLVDAEKGNVLDSGTSKLYSLSTAIDNGLLMTPRRGFTLIECITYGIYNPTTGGFTNPFITSTIIDRKRLTLMDAITDNLIDPSSTVIKDSESGAVVPLLSAIDNKLIDPISGKIDDKVENKTIDFIKAYEKGLILPAEQRQAVEEKYKLCDEILSKLLKWIGEVEGKISSQNVVRESEEELRNQINTMKQVKDDLDQHASQVSHCGDQVRQLVLTGGDVLSKSEVSALEKSGRNLKSRYDKAVDRAERLLKKLFAARDELFKLKGELTNFSAWLNKARRILEEKERSLSDLHKLDSSTDSTKEFVSDVIAHQADLRFITMAAQKFFDESKEYLNVLNEFRTSLPSRLPHIEPLSSQDSPVRNEVSYVTQQYRDLLHRANNLSDRLSGVGSRQRDYSEALDKARQWMRDVEPKVNKVLNEPIAGDPKGVEDQLNKAKTLNNEFVANGRLIDNTKQALESLLRSLEGQLSPIEMSRLEQPVNELDQKYKQLGNALAERCQELDTALVQSQGVQDALDGIFNWLNSAENQFKNLQRPASLIKDRLEEQLREHRVFQSDIDTHISSIDSVYLSASELIVSTSNARVAKQIEIKLNDVKNRFEKLFDRTQKRAEFLEDVNSNLSVFLSHSTQFEQWYCGIVELLDSRDFAKLSIQDYTIRMSEIAGNRDGKKDLFETTIRDGKELVNHRDVTDTAPVRDRIKAMENQWKELNNLLDEKHKLSLQRAEQLNIYEALRLQVTEWLTKTETKVVRLEIVAVDMETLRLQNDELKPIAKEYRDYAVTIDKVNDIGNSYDNLVKSERPDSPTKKRAQAYSPTKRTNIAVSPLRRGSQDGRSPSPNKGISMQSPISPGGSSGFSSRRSSQDGFHLEELSPVQQQLSEINNRYSLLGIKISDRQSEIDCTKEEVKKHLDNLKILDSFLDKVQRQLPKDIVPNTKEEADKTVKQIRLILEELYEKQSLLDSTRTQVKDLLRRKPGALGGDNLNDELEDVVSRWKSLNDRCKDRIKFVENIKEFLDTHESMSSWLSAKERMLTVLGPISSDSRMVQSQVQQVQVLREEFRSQQPQLQHLIDIGDSVLTYLDPRSSEGQKVNTKLSNVQQRWADLLGKLDERADSLGAAVDTSREFDAQHTRLRDALQTISDNLDELPLDKDPEEQLRRIENLERQLEGQRPLLADLEAAGIQLCNVLSDPASRTDIQAKLASIVRQYNALQKKLDHRKAEIEGSLRDGRQFEASCSKTLGWLSEELGSLSERLLISADRDVLEQQLAHHEPIYREVLAREHEVIMLLNKGRDMISRNSKSDSRTLQRDVDKIQQLWDKLRKETMDRQTRLQTCMEHCRKYYRTLETFLPWLRQAEDKLDLLKPSSFKRKHIEKQLKELQAFRNEVWKHSGEYENTRSLGDTFHSACDIDKDIVKSELNNLKDRWDKLNNDLIARTQALEDQSRKLSDFNENLRELTHGLERCEDKLASHDALGGVARDPKLLDRIKSLRDEVAQLKKPHQTVRQQATDLVHEAAENSIDANHLLDEVDGLGDRINELHAKLDDRCSDLQSAATAVMQFNDQVKGLTNNLSGLETELDSMKSPGREFKIVKTQIDDIGNLISRINKASDDVNDAVYAGERLVDSGFAPDTVQTRQQVDTLRKQLNKLDERARNREQNLEDTLKKLEDFYLNHSSVLDNISDTTEHLRKMKPVASEVDSIRAQQQDFKKFRAKSVEPLSKIVDDCNRTGQSLIQSASSGVNTTTLEKDLEKMNELWNNLKEKINDRERRLDIALLQSGKFQEALDGLAKWLTDTEELVANQKPPSADYKVVKAQLQEQKFLKKMLLDRQNSMSSLFSMGNEIAKEAEPKERKAIEKQLKDLIGRFDALTEGAQQRTLALERAMHVAKQFQDKLIPLQDWLDRSERKVKDMELIPTDEEKIQIRIREHDILHNDILDKKPDFSELTDVASNLMALVGDDEASGLADKLQEVTDRYGNLVETSERVGQLLTSSRQGLRHLVLTYQDLAAWMDEMERQLSRYKILAVHTDRLLDQMDDLANLTENISSRQQDVDGTVDAGVELMRHISSDEALQLKDKLDSLQRRYNELTSRGADLLKNAQDLLPLVQQFHNNHNCLGDWMKNAENVLQSADTNENEIARLELDLQEQRPVLEAINLLGPQLCQASPGEGAATIEGLVTRDNRRFDAISEQIQRRAERIHLGKQRALEVTSDIDELLEWFREVESQIRDAEKPSAEPDLIRVQLKEHKALNDDISSQKGRVRDVLATSRKVLRESPPSDDTSLIREKMEDLRETMDTVSALSSDRLGILEQALPLAEHFHDTHAVLSNWLNDMEEQVSMLAMPALRPDLIAQQQDRNELFVQSINEHKPLVDKLNKTGEALVKLCNDDDGAKVQELLDSCNERYTALKLELRERQQALEMALQESSKFADKLEGMLRALSNTADQVHSQEAISAHPPKIRDQIEDNNALISDIDKRKEAYAAVQRAADDVINKAGNRADPAIKDVKRKLDKLKHLWDDVQKATNDRGLSLEDALDAAQKFWSELHAVMVTLRDLEDSLTSQEPPAVEPKTIQQQQVALQEIRHEIDQTKPDVDQVRASGQELMQLCGEPDKPEVKKHIEDLDHAWDNITALYAKREENLIDAMEKAMEFHETLQNLMVFLNEAEKKFVKMGPLGTDIDAVKVQIEQLKHFKSEVDPHMVKVEALNRQAQELTERTSADQAAAIKEPLAAVNRRWDDLLRGVVERQRQLENALLRLGQFQHALNELLVWISKSDQTLDELKPVAGDPQILEIELAKLKVLVNDIQAHQTSIDTLNDAGRQIIESGKGTDEACVTQDKLNVLNTAWRALMQKAADRQRELEIALREAQHFNAEIQDLLSWLGDVDGIIAASKPVGGLPETASEQLERFMEVYNEIEENRPKVETVLAQGQEYLRKGSNAASNLQHNLRTLKQRWDSVTSRANDKKIKLEIALKEATEFHDALQSFVDWLTNAEKVLSNLKPVSRVLETVQAQIEDHKVFQKDVSAHRETMLNLDKKGTHLKYFSQKQDVILIKNLLISVQHRWERVASKSAERTRALDLGYKEAREFHDSWSVLMTWLEETEVSLDEVMKDAIVNDPEKIKQRLAKHQEFQRILSAKQSNYDNTMKVGKQLKEKAPKIDENVLKQMLIELKNRWTVVCNKSVDIQRKLEEALLYSGQFKDAIAALLQWLQKVEKDLSSEEPLYGDLDTVHHLIDQHHHFEQELEARNAQMETVMRTGHELEVKGNKVDAATIRIQLNELNSIWETVSRLTHRKSSRLEEALKEAERLHKAVHMLLDWLSDAEMKLRFAGNTPEDEEAAYAQLGVLEKIMRELQDKELEKDNTLSLAHTVLAKAHPDAVNVIKHWITIIQSRWEEVSQWAQQRYKKLSSHMQSLKDMDDSLEELLAWLQGLENTLLSLRQEELPMDIPSTEQLIADHKEFMENTQKRQVEVDRICKAKQVKPSSVPKESKKVTKSKAPIVEPEFRSPRVKYLWDKWRNVWMLEWERQRVLYDHLAYLKEKERADNFSWDDWRRRFLKFMNHKKSRLTDLFRKMDKDNNGLIPRDEFIDGIIKTKFDTSRLEMKAVADMFDRNNCGLIDWKEFIAALRPDWQEKAPDNDAQKIHDEVKRLVMLCTCRLKFKVFQVGEGKYRFGDSQKLRLVRILRSTVMVRVGGGWVALDEFLLKNDPCRAEEHLAELMPIFEQLRAKGEVGNAYPMHVGSTSSPTVHMAHANPNTCHWVRERSVRSTPMSSGGPTRASKSSLGTPESLSDTEGPSLRTPRKPSYRSTLTPGGSRPSSRPASRTGSRPSSKPPSRHGSNLSLDSTDDGTPSRIPTRRTPMSGRNTLTVTTTTTSRKPTPLNGLSSSRPRTPTGLLTPTSPAGKTFKTPATPSNAPTLRTAARARTPSGSNTPVPSGTQTATSKLLRRPSGASDTTKAQTKRATTPKEPFRL</sequence>
<feature type="compositionally biased region" description="Polar residues" evidence="7">
    <location>
        <begin position="6686"/>
        <end position="6713"/>
    </location>
</feature>
<dbReference type="EMBL" id="JAVRBK010000002">
    <property type="protein sequence ID" value="KAK5647774.1"/>
    <property type="molecule type" value="Genomic_DNA"/>
</dbReference>
<evidence type="ECO:0000256" key="5">
    <source>
        <dbReference type="ARBA" id="ARBA00023212"/>
    </source>
</evidence>
<dbReference type="GO" id="GO:0005198">
    <property type="term" value="F:structural molecule activity"/>
    <property type="evidence" value="ECO:0007669"/>
    <property type="project" value="TreeGrafter"/>
</dbReference>
<dbReference type="SUPFAM" id="SSF46966">
    <property type="entry name" value="Spectrin repeat"/>
    <property type="match status" value="25"/>
</dbReference>
<dbReference type="FunFam" id="1.20.58.60:FF:000260">
    <property type="entry name" value="Kakapo"/>
    <property type="match status" value="1"/>
</dbReference>